<evidence type="ECO:0000313" key="1">
    <source>
        <dbReference type="EMBL" id="MDA5095720.1"/>
    </source>
</evidence>
<name>A0ABT4W5G5_9RHOB</name>
<dbReference type="EMBL" id="JAQIIO010000014">
    <property type="protein sequence ID" value="MDA5095720.1"/>
    <property type="molecule type" value="Genomic_DNA"/>
</dbReference>
<reference evidence="1 2" key="1">
    <citation type="submission" date="2023-01" db="EMBL/GenBank/DDBJ databases">
        <authorList>
            <person name="Yoon J.-W."/>
        </authorList>
    </citation>
    <scope>NUCLEOTIDE SEQUENCE [LARGE SCALE GENOMIC DNA]</scope>
    <source>
        <strain evidence="1 2">KMU-50</strain>
    </source>
</reference>
<protein>
    <submittedName>
        <fullName evidence="1">Uncharacterized protein</fullName>
    </submittedName>
</protein>
<comment type="caution">
    <text evidence="1">The sequence shown here is derived from an EMBL/GenBank/DDBJ whole genome shotgun (WGS) entry which is preliminary data.</text>
</comment>
<organism evidence="1 2">
    <name type="scientific">Aliiroseovarius salicola</name>
    <dbReference type="NCBI Taxonomy" id="3009082"/>
    <lineage>
        <taxon>Bacteria</taxon>
        <taxon>Pseudomonadati</taxon>
        <taxon>Pseudomonadota</taxon>
        <taxon>Alphaproteobacteria</taxon>
        <taxon>Rhodobacterales</taxon>
        <taxon>Paracoccaceae</taxon>
        <taxon>Aliiroseovarius</taxon>
    </lineage>
</organism>
<gene>
    <name evidence="1" type="ORF">O2N63_16635</name>
</gene>
<dbReference type="RefSeq" id="WP_271055430.1">
    <property type="nucleotide sequence ID" value="NZ_JAQIIO010000014.1"/>
</dbReference>
<accession>A0ABT4W5G5</accession>
<sequence length="46" mass="5193">MEFLLLRIMATEIYDNQPGAVLPQVLGARSNWHWRGRAAAQDLGLI</sequence>
<evidence type="ECO:0000313" key="2">
    <source>
        <dbReference type="Proteomes" id="UP001528040"/>
    </source>
</evidence>
<proteinExistence type="predicted"/>
<dbReference type="Proteomes" id="UP001528040">
    <property type="component" value="Unassembled WGS sequence"/>
</dbReference>
<keyword evidence="2" id="KW-1185">Reference proteome</keyword>